<feature type="non-terminal residue" evidence="2">
    <location>
        <position position="1"/>
    </location>
</feature>
<comment type="caution">
    <text evidence="2">The sequence shown here is derived from an EMBL/GenBank/DDBJ whole genome shotgun (WGS) entry which is preliminary data.</text>
</comment>
<evidence type="ECO:0000313" key="2">
    <source>
        <dbReference type="EMBL" id="ECS1356972.1"/>
    </source>
</evidence>
<name>A0A616CGY3_SALER</name>
<proteinExistence type="predicted"/>
<evidence type="ECO:0000259" key="1">
    <source>
        <dbReference type="Pfam" id="PF12476"/>
    </source>
</evidence>
<protein>
    <submittedName>
        <fullName evidence="2">DUF3696 domain-containing protein</fullName>
    </submittedName>
</protein>
<dbReference type="AlphaFoldDB" id="A0A616CGY3"/>
<gene>
    <name evidence="2" type="ORF">F2305_23625</name>
</gene>
<reference evidence="2" key="1">
    <citation type="submission" date="2019-09" db="EMBL/GenBank/DDBJ databases">
        <authorList>
            <consortium name="PulseNet: The National Subtyping Network for Foodborne Disease Surveillance"/>
            <person name="Tarr C.L."/>
            <person name="Trees E."/>
            <person name="Katz L.S."/>
            <person name="Carleton-Romer H.A."/>
            <person name="Stroika S."/>
            <person name="Kucerova Z."/>
            <person name="Roache K.F."/>
            <person name="Sabol A.L."/>
            <person name="Besser J."/>
            <person name="Gerner-Smidt P."/>
        </authorList>
    </citation>
    <scope>NUCLEOTIDE SEQUENCE</scope>
    <source>
        <strain evidence="2">PNUSAS098560</strain>
    </source>
</reference>
<feature type="domain" description="DUF3696" evidence="1">
    <location>
        <begin position="5"/>
        <end position="21"/>
    </location>
</feature>
<dbReference type="Pfam" id="PF12476">
    <property type="entry name" value="DUF3696"/>
    <property type="match status" value="1"/>
</dbReference>
<accession>A0A616CGY3</accession>
<organism evidence="2">
    <name type="scientific">Salmonella enterica</name>
    <name type="common">Salmonella choleraesuis</name>
    <dbReference type="NCBI Taxonomy" id="28901"/>
    <lineage>
        <taxon>Bacteria</taxon>
        <taxon>Pseudomonadati</taxon>
        <taxon>Pseudomonadota</taxon>
        <taxon>Gammaproteobacteria</taxon>
        <taxon>Enterobacterales</taxon>
        <taxon>Enterobacteriaceae</taxon>
        <taxon>Salmonella</taxon>
    </lineage>
</organism>
<dbReference type="InterPro" id="IPR022532">
    <property type="entry name" value="DUF3696"/>
</dbReference>
<dbReference type="EMBL" id="AAKIPG010000191">
    <property type="protein sequence ID" value="ECS1356972.1"/>
    <property type="molecule type" value="Genomic_DNA"/>
</dbReference>
<sequence>KRASLDQWPEGFFDQTVIDMETIIKG</sequence>